<evidence type="ECO:0000256" key="2">
    <source>
        <dbReference type="ARBA" id="ARBA00023145"/>
    </source>
</evidence>
<dbReference type="InterPro" id="IPR001254">
    <property type="entry name" value="Trypsin_dom"/>
</dbReference>
<keyword evidence="7" id="KW-0472">Membrane</keyword>
<feature type="domain" description="Peptidase S1" evidence="6">
    <location>
        <begin position="21"/>
        <end position="160"/>
    </location>
</feature>
<evidence type="ECO:0000256" key="4">
    <source>
        <dbReference type="ARBA" id="ARBA00036320"/>
    </source>
</evidence>
<dbReference type="GO" id="GO:0006508">
    <property type="term" value="P:proteolysis"/>
    <property type="evidence" value="ECO:0007669"/>
    <property type="project" value="UniProtKB-KW"/>
</dbReference>
<dbReference type="InterPro" id="IPR043504">
    <property type="entry name" value="Peptidase_S1_PA_chymotrypsin"/>
</dbReference>
<evidence type="ECO:0000256" key="1">
    <source>
        <dbReference type="ARBA" id="ARBA00004239"/>
    </source>
</evidence>
<keyword evidence="2" id="KW-0865">Zymogen</keyword>
<dbReference type="PANTHER" id="PTHR24271">
    <property type="entry name" value="KALLIKREIN-RELATED"/>
    <property type="match status" value="1"/>
</dbReference>
<dbReference type="EMBL" id="JAGXEW010000026">
    <property type="protein sequence ID" value="KAK1157117.1"/>
    <property type="molecule type" value="Genomic_DNA"/>
</dbReference>
<dbReference type="Gene3D" id="2.40.10.10">
    <property type="entry name" value="Trypsin-like serine proteases"/>
    <property type="match status" value="2"/>
</dbReference>
<dbReference type="GO" id="GO:0005576">
    <property type="term" value="C:extracellular region"/>
    <property type="evidence" value="ECO:0007669"/>
    <property type="project" value="UniProtKB-SubCell"/>
</dbReference>
<sequence>MEDPWIMSVFRCISASVDSRIINGHEVTPHSKPYMASLQIKRSHICGGFLVGKSFVMTAAHCFNSGEGLTVVLGSHNLNEVQDSQRFSVASITRHNKYTSKLLQNDIMLLQGDSGGPLMCSGVATGIVSFKRRGNCVYPDVPNVYTSVSSYLPWIKMILKKAN</sequence>
<name>A0AAD8CVH3_ACIOX</name>
<keyword evidence="7" id="KW-0378">Hydrolase</keyword>
<evidence type="ECO:0000313" key="8">
    <source>
        <dbReference type="Proteomes" id="UP001230051"/>
    </source>
</evidence>
<dbReference type="Proteomes" id="UP001230051">
    <property type="component" value="Unassembled WGS sequence"/>
</dbReference>
<evidence type="ECO:0000259" key="6">
    <source>
        <dbReference type="PROSITE" id="PS50240"/>
    </source>
</evidence>
<comment type="caution">
    <text evidence="7">The sequence shown here is derived from an EMBL/GenBank/DDBJ whole genome shotgun (WGS) entry which is preliminary data.</text>
</comment>
<reference evidence="7" key="1">
    <citation type="submission" date="2022-02" db="EMBL/GenBank/DDBJ databases">
        <title>Atlantic sturgeon de novo genome assembly.</title>
        <authorList>
            <person name="Stock M."/>
            <person name="Klopp C."/>
            <person name="Guiguen Y."/>
            <person name="Cabau C."/>
            <person name="Parinello H."/>
            <person name="Santidrian Yebra-Pimentel E."/>
            <person name="Kuhl H."/>
            <person name="Dirks R.P."/>
            <person name="Guessner J."/>
            <person name="Wuertz S."/>
            <person name="Du K."/>
            <person name="Schartl M."/>
        </authorList>
    </citation>
    <scope>NUCLEOTIDE SEQUENCE</scope>
    <source>
        <strain evidence="7">STURGEONOMICS-FGT-2020</strain>
        <tissue evidence="7">Whole blood</tissue>
    </source>
</reference>
<keyword evidence="7" id="KW-0645">Protease</keyword>
<dbReference type="PANTHER" id="PTHR24271:SF87">
    <property type="entry name" value="ARGININE ESTERASE-LIKE-RELATED"/>
    <property type="match status" value="1"/>
</dbReference>
<keyword evidence="7" id="KW-0812">Transmembrane</keyword>
<accession>A0AAD8CVH3</accession>
<protein>
    <recommendedName>
        <fullName evidence="5">trypsin</fullName>
        <ecNumber evidence="5">3.4.21.4</ecNumber>
    </recommendedName>
</protein>
<dbReference type="AlphaFoldDB" id="A0AAD8CVH3"/>
<dbReference type="SMART" id="SM00020">
    <property type="entry name" value="Tryp_SPc"/>
    <property type="match status" value="1"/>
</dbReference>
<dbReference type="InterPro" id="IPR018114">
    <property type="entry name" value="TRYPSIN_HIS"/>
</dbReference>
<comment type="catalytic activity">
    <reaction evidence="4">
        <text>Preferential cleavage: Arg-|-Xaa, Lys-|-Xaa.</text>
        <dbReference type="EC" id="3.4.21.4"/>
    </reaction>
</comment>
<dbReference type="InterPro" id="IPR009003">
    <property type="entry name" value="Peptidase_S1_PA"/>
</dbReference>
<dbReference type="EC" id="3.4.21.4" evidence="5"/>
<dbReference type="PROSITE" id="PS50240">
    <property type="entry name" value="TRYPSIN_DOM"/>
    <property type="match status" value="1"/>
</dbReference>
<comment type="subcellular location">
    <subcellularLocation>
        <location evidence="1">Secreted</location>
        <location evidence="1">Extracellular space</location>
    </subcellularLocation>
</comment>
<dbReference type="FunFam" id="2.40.10.10:FF:000005">
    <property type="entry name" value="Serine protease 37"/>
    <property type="match status" value="1"/>
</dbReference>
<organism evidence="7 8">
    <name type="scientific">Acipenser oxyrinchus oxyrinchus</name>
    <dbReference type="NCBI Taxonomy" id="40147"/>
    <lineage>
        <taxon>Eukaryota</taxon>
        <taxon>Metazoa</taxon>
        <taxon>Chordata</taxon>
        <taxon>Craniata</taxon>
        <taxon>Vertebrata</taxon>
        <taxon>Euteleostomi</taxon>
        <taxon>Actinopterygii</taxon>
        <taxon>Chondrostei</taxon>
        <taxon>Acipenseriformes</taxon>
        <taxon>Acipenseridae</taxon>
        <taxon>Acipenser</taxon>
    </lineage>
</organism>
<proteinExistence type="predicted"/>
<evidence type="ECO:0000313" key="7">
    <source>
        <dbReference type="EMBL" id="KAK1157117.1"/>
    </source>
</evidence>
<evidence type="ECO:0000256" key="5">
    <source>
        <dbReference type="ARBA" id="ARBA00038868"/>
    </source>
</evidence>
<dbReference type="CDD" id="cd00190">
    <property type="entry name" value="Tryp_SPc"/>
    <property type="match status" value="1"/>
</dbReference>
<keyword evidence="3" id="KW-1015">Disulfide bond</keyword>
<gene>
    <name evidence="7" type="primary">CMA1</name>
    <name evidence="7" type="ORF">AOXY_G24692</name>
</gene>
<dbReference type="PROSITE" id="PS00134">
    <property type="entry name" value="TRYPSIN_HIS"/>
    <property type="match status" value="1"/>
</dbReference>
<dbReference type="SUPFAM" id="SSF50494">
    <property type="entry name" value="Trypsin-like serine proteases"/>
    <property type="match status" value="1"/>
</dbReference>
<dbReference type="GO" id="GO:0004252">
    <property type="term" value="F:serine-type endopeptidase activity"/>
    <property type="evidence" value="ECO:0007669"/>
    <property type="project" value="UniProtKB-EC"/>
</dbReference>
<dbReference type="Pfam" id="PF00089">
    <property type="entry name" value="Trypsin"/>
    <property type="match status" value="1"/>
</dbReference>
<keyword evidence="8" id="KW-1185">Reference proteome</keyword>
<evidence type="ECO:0000256" key="3">
    <source>
        <dbReference type="ARBA" id="ARBA00023157"/>
    </source>
</evidence>